<protein>
    <recommendedName>
        <fullName evidence="4">C2H2-type domain-containing protein</fullName>
    </recommendedName>
</protein>
<dbReference type="EMBL" id="JAKELL010000175">
    <property type="protein sequence ID" value="KAH8979354.1"/>
    <property type="molecule type" value="Genomic_DNA"/>
</dbReference>
<feature type="region of interest" description="Disordered" evidence="1">
    <location>
        <begin position="109"/>
        <end position="138"/>
    </location>
</feature>
<evidence type="ECO:0000313" key="2">
    <source>
        <dbReference type="EMBL" id="KAH8979354.1"/>
    </source>
</evidence>
<dbReference type="PANTHER" id="PTHR31912:SF34">
    <property type="entry name" value="NOTOCHORD-RELATED PROTEIN"/>
    <property type="match status" value="1"/>
</dbReference>
<accession>A0AAD4Q5D9</accession>
<organism evidence="2 3">
    <name type="scientific">Lactarius akahatsu</name>
    <dbReference type="NCBI Taxonomy" id="416441"/>
    <lineage>
        <taxon>Eukaryota</taxon>
        <taxon>Fungi</taxon>
        <taxon>Dikarya</taxon>
        <taxon>Basidiomycota</taxon>
        <taxon>Agaricomycotina</taxon>
        <taxon>Agaricomycetes</taxon>
        <taxon>Russulales</taxon>
        <taxon>Russulaceae</taxon>
        <taxon>Lactarius</taxon>
    </lineage>
</organism>
<feature type="compositionally biased region" description="Acidic residues" evidence="1">
    <location>
        <begin position="120"/>
        <end position="135"/>
    </location>
</feature>
<sequence length="1033" mass="115247">MSSPLDPTPLLDEALGDCWQSVSTNQWTCIVCRDGVLHYRRHLVRHLNSRHHKQTVAHVALPLSSHDEREHASIPTIHLSDVIDTSIDAPGSPIVNGIPIEDEGLGSFSAQGWSTVGSPDDNDESGYDLDSEDMEPNVTHEDSMHEDLSYSMRAPVDHLDEWYPWHSRAINTMFWFLKANGVSQVPCVRTLRSQNATLCNMCDIRTLEYDRVFGHKYFVNSLADIICQEMANPRVHPYLHFYPKDAGKTVNEYWHAAHWHKVADLSLVTPMAVINNTHFFVYEPAVLTNGCVVMPYRWFLHGRSIATRAWPLRAVKRGNNVGWIVEKFKTVIVPQGEFLILFGSWGAGQLHCPLPSTKCIFGSVLEPNGSIFQWTQTDPEVGNQWCVLAGGACKPIEEMEQALLVLILSSGPTPVAWNTGVWAWDCVHEDHILVIPFVAALLGDNLMQSEFACHVGPGGKMICRVCQVKGLDVSTNNTQAQMAPAPICDADGGRTTPDSIGTSNGDSSTDGAYAPANRWKRKLESMQEMVEHVTRFVHIGSPWTRDNTLQELHTIIADAGSVGKISKIRAHKTSTGIKDTFLEMFLEQMHRSYKDISNKCEKQVALYNFRMTLPANMNMLSPVWQIRGLDPHADTPVEILHTVLLRFVKYFWCDVVHHQLGSNTQGKEYTGSLTGWDFHIIAQVAPYVLYDLVPSACFDTWVSLSNLVPLIWQPSIADINEYIACLEDAITEFLFTLSAGPLTVLFATETFESYNAIIWSKSVHSNHRAPSRDIAIVFAHYSQVQHLLSSGPHLFCDNEKSRKYLEAFGSAHSTLGNMGTALFVRAGIWWHITSVALQMLLNQHSPAPSYTGPLVCINSRFGSTRPPVLRCVHEIVISSDVTGIPQYLKPDVILLQQADIAGCVGPYQVPGITVGDNWAAVDIVHILCSTNIQHQCHRHHCVASGSEVIYQERQATNQTRAVIVHTIPEDLLLNTSQMHDAACFNQYRFPIDVASLDFNSAIMNGARQEVDSLFAISESLATMCMCLYHIAKQ</sequence>
<name>A0AAD4Q5D9_9AGAM</name>
<proteinExistence type="predicted"/>
<dbReference type="AlphaFoldDB" id="A0AAD4Q5D9"/>
<evidence type="ECO:0000256" key="1">
    <source>
        <dbReference type="SAM" id="MobiDB-lite"/>
    </source>
</evidence>
<dbReference type="PANTHER" id="PTHR31912">
    <property type="entry name" value="IP13529P"/>
    <property type="match status" value="1"/>
</dbReference>
<keyword evidence="3" id="KW-1185">Reference proteome</keyword>
<evidence type="ECO:0000313" key="3">
    <source>
        <dbReference type="Proteomes" id="UP001201163"/>
    </source>
</evidence>
<feature type="compositionally biased region" description="Polar residues" evidence="1">
    <location>
        <begin position="496"/>
        <end position="510"/>
    </location>
</feature>
<dbReference type="Proteomes" id="UP001201163">
    <property type="component" value="Unassembled WGS sequence"/>
</dbReference>
<reference evidence="2" key="1">
    <citation type="submission" date="2022-01" db="EMBL/GenBank/DDBJ databases">
        <title>Comparative genomics reveals a dynamic genome evolution in the ectomycorrhizal milk-cap (Lactarius) mushrooms.</title>
        <authorList>
            <consortium name="DOE Joint Genome Institute"/>
            <person name="Lebreton A."/>
            <person name="Tang N."/>
            <person name="Kuo A."/>
            <person name="LaButti K."/>
            <person name="Drula E."/>
            <person name="Barry K."/>
            <person name="Clum A."/>
            <person name="Lipzen A."/>
            <person name="Mousain D."/>
            <person name="Ng V."/>
            <person name="Wang R."/>
            <person name="Wang X."/>
            <person name="Dai Y."/>
            <person name="Henrissat B."/>
            <person name="Grigoriev I.V."/>
            <person name="Guerin-Laguette A."/>
            <person name="Yu F."/>
            <person name="Martin F.M."/>
        </authorList>
    </citation>
    <scope>NUCLEOTIDE SEQUENCE</scope>
    <source>
        <strain evidence="2">QP</strain>
    </source>
</reference>
<comment type="caution">
    <text evidence="2">The sequence shown here is derived from an EMBL/GenBank/DDBJ whole genome shotgun (WGS) entry which is preliminary data.</text>
</comment>
<evidence type="ECO:0008006" key="4">
    <source>
        <dbReference type="Google" id="ProtNLM"/>
    </source>
</evidence>
<feature type="region of interest" description="Disordered" evidence="1">
    <location>
        <begin position="484"/>
        <end position="513"/>
    </location>
</feature>
<gene>
    <name evidence="2" type="ORF">EDB92DRAFT_1821067</name>
</gene>